<evidence type="ECO:0000313" key="2">
    <source>
        <dbReference type="EMBL" id="EGB06924.1"/>
    </source>
</evidence>
<dbReference type="InterPro" id="IPR003409">
    <property type="entry name" value="MORN"/>
</dbReference>
<dbReference type="PANTHER" id="PTHR23084">
    <property type="entry name" value="PHOSPHATIDYLINOSITOL-4-PHOSPHATE 5-KINASE RELATED"/>
    <property type="match status" value="1"/>
</dbReference>
<dbReference type="RefSeq" id="XP_009038167.1">
    <property type="nucleotide sequence ID" value="XM_009039919.1"/>
</dbReference>
<dbReference type="Gene3D" id="2.20.110.10">
    <property type="entry name" value="Histone H3 K4-specific methyltransferase SET7/9 N-terminal domain"/>
    <property type="match status" value="1"/>
</dbReference>
<dbReference type="InParanoid" id="F0YCP6"/>
<dbReference type="PANTHER" id="PTHR23084:SF263">
    <property type="entry name" value="MORN REPEAT-CONTAINING PROTEIN 1"/>
    <property type="match status" value="1"/>
</dbReference>
<keyword evidence="1" id="KW-0677">Repeat</keyword>
<dbReference type="Proteomes" id="UP000002729">
    <property type="component" value="Unassembled WGS sequence"/>
</dbReference>
<reference evidence="2 3" key="1">
    <citation type="journal article" date="2011" name="Proc. Natl. Acad. Sci. U.S.A.">
        <title>Niche of harmful alga Aureococcus anophagefferens revealed through ecogenomics.</title>
        <authorList>
            <person name="Gobler C.J."/>
            <person name="Berry D.L."/>
            <person name="Dyhrman S.T."/>
            <person name="Wilhelm S.W."/>
            <person name="Salamov A."/>
            <person name="Lobanov A.V."/>
            <person name="Zhang Y."/>
            <person name="Collier J.L."/>
            <person name="Wurch L.L."/>
            <person name="Kustka A.B."/>
            <person name="Dill B.D."/>
            <person name="Shah M."/>
            <person name="VerBerkmoes N.C."/>
            <person name="Kuo A."/>
            <person name="Terry A."/>
            <person name="Pangilinan J."/>
            <person name="Lindquist E.A."/>
            <person name="Lucas S."/>
            <person name="Paulsen I.T."/>
            <person name="Hattenrath-Lehmann T.K."/>
            <person name="Talmage S.C."/>
            <person name="Walker E.A."/>
            <person name="Koch F."/>
            <person name="Burson A.M."/>
            <person name="Marcoval M.A."/>
            <person name="Tang Y.Z."/>
            <person name="Lecleir G.R."/>
            <person name="Coyne K.J."/>
            <person name="Berg G.M."/>
            <person name="Bertrand E.M."/>
            <person name="Saito M.A."/>
            <person name="Gladyshev V.N."/>
            <person name="Grigoriev I.V."/>
        </authorList>
    </citation>
    <scope>NUCLEOTIDE SEQUENCE [LARGE SCALE GENOMIC DNA]</scope>
    <source>
        <strain evidence="3">CCMP 1984</strain>
    </source>
</reference>
<protein>
    <submittedName>
        <fullName evidence="2">Uncharacterized protein</fullName>
    </submittedName>
</protein>
<gene>
    <name evidence="2" type="ORF">AURANDRAFT_28528</name>
</gene>
<proteinExistence type="predicted"/>
<keyword evidence="3" id="KW-1185">Reference proteome</keyword>
<name>F0YCP6_AURAN</name>
<organism evidence="3">
    <name type="scientific">Aureococcus anophagefferens</name>
    <name type="common">Harmful bloom alga</name>
    <dbReference type="NCBI Taxonomy" id="44056"/>
    <lineage>
        <taxon>Eukaryota</taxon>
        <taxon>Sar</taxon>
        <taxon>Stramenopiles</taxon>
        <taxon>Ochrophyta</taxon>
        <taxon>Pelagophyceae</taxon>
        <taxon>Pelagomonadales</taxon>
        <taxon>Pelagomonadaceae</taxon>
        <taxon>Aureococcus</taxon>
    </lineage>
</organism>
<dbReference type="Pfam" id="PF02493">
    <property type="entry name" value="MORN"/>
    <property type="match status" value="6"/>
</dbReference>
<dbReference type="eggNOG" id="KOG0229">
    <property type="taxonomic scope" value="Eukaryota"/>
</dbReference>
<dbReference type="SUPFAM" id="SSF82185">
    <property type="entry name" value="Histone H3 K4-specific methyltransferase SET7/9 N-terminal domain"/>
    <property type="match status" value="2"/>
</dbReference>
<dbReference type="EMBL" id="GL833132">
    <property type="protein sequence ID" value="EGB06924.1"/>
    <property type="molecule type" value="Genomic_DNA"/>
</dbReference>
<feature type="non-terminal residue" evidence="2">
    <location>
        <position position="156"/>
    </location>
</feature>
<evidence type="ECO:0000256" key="1">
    <source>
        <dbReference type="ARBA" id="ARBA00022737"/>
    </source>
</evidence>
<sequence length="156" mass="17188">MDYAGGDAYDGDFGCHELLSPSVLPEGNPYEFGVPHGKGRRTFADGSIYVGEFAEGRVTGRGRYESSVGETLEGTFIDGILHGKEGYLQTVIGEEYRGGFDHGAFHGLGKYRNHKRDESYEGCYRSGQKSGRGFEVFADGTEYEGYFFLNHRCGHG</sequence>
<evidence type="ECO:0000313" key="3">
    <source>
        <dbReference type="Proteomes" id="UP000002729"/>
    </source>
</evidence>
<accession>F0YCP6</accession>
<dbReference type="KEGG" id="aaf:AURANDRAFT_28528"/>
<dbReference type="GeneID" id="20220558"/>
<dbReference type="AlphaFoldDB" id="F0YCP6"/>
<dbReference type="OrthoDB" id="202280at2759"/>
<dbReference type="SMART" id="SM00698">
    <property type="entry name" value="MORN"/>
    <property type="match status" value="4"/>
</dbReference>